<dbReference type="InterPro" id="IPR002818">
    <property type="entry name" value="DJ-1/PfpI"/>
</dbReference>
<keyword evidence="2" id="KW-0315">Glutamine amidotransferase</keyword>
<sequence>MSITLWFPVERKIPQAFINNIKKDTPMTRAITILTENFSDWETALINSTGRAYYGFDTRFATPDGAPVTSSGGMIVTPHLALETISLDELDLLVVCGGTIWKTDLAPNIAALVAAAHERNIVVAGICDGTRVLAQAGVLDNLRHTSNSAENLSELNYGGAAYYQDVPYAVADQHVVTAPGTAPVSFMAQILRTLGISDENLNAYLAMHAAEHSWLPAIPPRRDSVRGRH</sequence>
<evidence type="ECO:0000313" key="3">
    <source>
        <dbReference type="Proteomes" id="UP001216674"/>
    </source>
</evidence>
<reference evidence="2 3" key="1">
    <citation type="submission" date="2023-03" db="EMBL/GenBank/DDBJ databases">
        <title>Draft assemblies of triclosan tolerant bacteria isolated from returned activated sludge.</title>
        <authorList>
            <person name="Van Hamelsveld S."/>
        </authorList>
    </citation>
    <scope>NUCLEOTIDE SEQUENCE [LARGE SCALE GENOMIC DNA]</scope>
    <source>
        <strain evidence="2 3">GW210010_S58</strain>
    </source>
</reference>
<evidence type="ECO:0000259" key="1">
    <source>
        <dbReference type="Pfam" id="PF01965"/>
    </source>
</evidence>
<feature type="domain" description="DJ-1/PfpI" evidence="1">
    <location>
        <begin position="29"/>
        <end position="192"/>
    </location>
</feature>
<dbReference type="SUPFAM" id="SSF52317">
    <property type="entry name" value="Class I glutamine amidotransferase-like"/>
    <property type="match status" value="1"/>
</dbReference>
<dbReference type="PANTHER" id="PTHR43130:SF3">
    <property type="entry name" value="HTH-TYPE TRANSCRIPTIONAL REGULATOR RV1931C"/>
    <property type="match status" value="1"/>
</dbReference>
<dbReference type="RefSeq" id="WP_276264474.1">
    <property type="nucleotide sequence ID" value="NZ_JARJLM010000153.1"/>
</dbReference>
<proteinExistence type="predicted"/>
<dbReference type="Gene3D" id="3.40.50.880">
    <property type="match status" value="1"/>
</dbReference>
<name>A0ABT6AKA5_9BURK</name>
<dbReference type="CDD" id="cd03140">
    <property type="entry name" value="GATase1_PfpI_3"/>
    <property type="match status" value="1"/>
</dbReference>
<comment type="caution">
    <text evidence="2">The sequence shown here is derived from an EMBL/GenBank/DDBJ whole genome shotgun (WGS) entry which is preliminary data.</text>
</comment>
<dbReference type="InterPro" id="IPR052158">
    <property type="entry name" value="INH-QAR"/>
</dbReference>
<dbReference type="Proteomes" id="UP001216674">
    <property type="component" value="Unassembled WGS sequence"/>
</dbReference>
<protein>
    <submittedName>
        <fullName evidence="2">Glutamine amidotransferase</fullName>
    </submittedName>
</protein>
<dbReference type="EMBL" id="JARJLM010000153">
    <property type="protein sequence ID" value="MDF3833028.1"/>
    <property type="molecule type" value="Genomic_DNA"/>
</dbReference>
<keyword evidence="3" id="KW-1185">Reference proteome</keyword>
<dbReference type="PANTHER" id="PTHR43130">
    <property type="entry name" value="ARAC-FAMILY TRANSCRIPTIONAL REGULATOR"/>
    <property type="match status" value="1"/>
</dbReference>
<organism evidence="2 3">
    <name type="scientific">Cupriavidus basilensis</name>
    <dbReference type="NCBI Taxonomy" id="68895"/>
    <lineage>
        <taxon>Bacteria</taxon>
        <taxon>Pseudomonadati</taxon>
        <taxon>Pseudomonadota</taxon>
        <taxon>Betaproteobacteria</taxon>
        <taxon>Burkholderiales</taxon>
        <taxon>Burkholderiaceae</taxon>
        <taxon>Cupriavidus</taxon>
    </lineage>
</organism>
<accession>A0ABT6AKA5</accession>
<evidence type="ECO:0000313" key="2">
    <source>
        <dbReference type="EMBL" id="MDF3833028.1"/>
    </source>
</evidence>
<dbReference type="InterPro" id="IPR029062">
    <property type="entry name" value="Class_I_gatase-like"/>
</dbReference>
<gene>
    <name evidence="2" type="ORF">P3W85_08710</name>
</gene>
<dbReference type="Pfam" id="PF01965">
    <property type="entry name" value="DJ-1_PfpI"/>
    <property type="match status" value="1"/>
</dbReference>